<protein>
    <submittedName>
        <fullName evidence="5">Carbohydrate kinase family protein</fullName>
    </submittedName>
</protein>
<feature type="region of interest" description="Disordered" evidence="3">
    <location>
        <begin position="310"/>
        <end position="334"/>
    </location>
</feature>
<keyword evidence="1" id="KW-0808">Transferase</keyword>
<keyword evidence="2 5" id="KW-0418">Kinase</keyword>
<sequence>MGREGIALAGTLIADIGYTIDVYPKKGNLAWLKDAVPHTGGLNNLVIDLARMDETLPLKVSGMIGEDDYGNLIRDTLKQYPNIQTDNITRGGRTAVTFAMTEEISKQRTFFYDPGTTLSYGEEHIDFDRLDARLFHLEYLLLLGRLDEPDESYGTRGARVLAEAKRRGMETSVDMVSEEGDRYREVVWPALQYTDYLVVNEVEGSGTSGIQMYDEEGILEEKVWEGLEKLASLGVGKWAVVHSPACGYGLDCRTGERVKVPSFSLPKGYIQGTTGAGDAFCAGVLYTAYKDGSLAEALYTGALCAAHSLSRPDSNSGVEPLPQMRERARKEWEA</sequence>
<dbReference type="Gene3D" id="3.40.1190.20">
    <property type="match status" value="1"/>
</dbReference>
<feature type="compositionally biased region" description="Basic and acidic residues" evidence="3">
    <location>
        <begin position="324"/>
        <end position="334"/>
    </location>
</feature>
<evidence type="ECO:0000259" key="4">
    <source>
        <dbReference type="Pfam" id="PF00294"/>
    </source>
</evidence>
<comment type="caution">
    <text evidence="5">The sequence shown here is derived from an EMBL/GenBank/DDBJ whole genome shotgun (WGS) entry which is preliminary data.</text>
</comment>
<evidence type="ECO:0000256" key="3">
    <source>
        <dbReference type="SAM" id="MobiDB-lite"/>
    </source>
</evidence>
<dbReference type="AlphaFoldDB" id="A0A6N7V0N0"/>
<name>A0A6N7V0N0_9FIRM</name>
<gene>
    <name evidence="5" type="ORF">FYJ34_07675</name>
</gene>
<evidence type="ECO:0000256" key="2">
    <source>
        <dbReference type="ARBA" id="ARBA00022777"/>
    </source>
</evidence>
<dbReference type="SUPFAM" id="SSF53613">
    <property type="entry name" value="Ribokinase-like"/>
    <property type="match status" value="1"/>
</dbReference>
<organism evidence="5 6">
    <name type="scientific">Suipraeoptans intestinalis</name>
    <dbReference type="NCBI Taxonomy" id="2606628"/>
    <lineage>
        <taxon>Bacteria</taxon>
        <taxon>Bacillati</taxon>
        <taxon>Bacillota</taxon>
        <taxon>Clostridia</taxon>
        <taxon>Lachnospirales</taxon>
        <taxon>Lachnospiraceae</taxon>
        <taxon>Suipraeoptans</taxon>
    </lineage>
</organism>
<dbReference type="Pfam" id="PF00294">
    <property type="entry name" value="PfkB"/>
    <property type="match status" value="1"/>
</dbReference>
<proteinExistence type="predicted"/>
<dbReference type="PANTHER" id="PTHR10584:SF166">
    <property type="entry name" value="RIBOKINASE"/>
    <property type="match status" value="1"/>
</dbReference>
<dbReference type="InterPro" id="IPR029056">
    <property type="entry name" value="Ribokinase-like"/>
</dbReference>
<dbReference type="Proteomes" id="UP000434409">
    <property type="component" value="Unassembled WGS sequence"/>
</dbReference>
<evidence type="ECO:0000313" key="5">
    <source>
        <dbReference type="EMBL" id="MSR94139.1"/>
    </source>
</evidence>
<keyword evidence="6" id="KW-1185">Reference proteome</keyword>
<feature type="domain" description="Carbohydrate kinase PfkB" evidence="4">
    <location>
        <begin position="38"/>
        <end position="316"/>
    </location>
</feature>
<evidence type="ECO:0000313" key="6">
    <source>
        <dbReference type="Proteomes" id="UP000434409"/>
    </source>
</evidence>
<dbReference type="PANTHER" id="PTHR10584">
    <property type="entry name" value="SUGAR KINASE"/>
    <property type="match status" value="1"/>
</dbReference>
<dbReference type="InterPro" id="IPR011611">
    <property type="entry name" value="PfkB_dom"/>
</dbReference>
<dbReference type="GO" id="GO:0005829">
    <property type="term" value="C:cytosol"/>
    <property type="evidence" value="ECO:0007669"/>
    <property type="project" value="TreeGrafter"/>
</dbReference>
<dbReference type="EMBL" id="VULY01000018">
    <property type="protein sequence ID" value="MSR94139.1"/>
    <property type="molecule type" value="Genomic_DNA"/>
</dbReference>
<evidence type="ECO:0000256" key="1">
    <source>
        <dbReference type="ARBA" id="ARBA00022679"/>
    </source>
</evidence>
<dbReference type="GO" id="GO:0016301">
    <property type="term" value="F:kinase activity"/>
    <property type="evidence" value="ECO:0007669"/>
    <property type="project" value="UniProtKB-KW"/>
</dbReference>
<accession>A0A6N7V0N0</accession>
<reference evidence="5 6" key="1">
    <citation type="submission" date="2019-08" db="EMBL/GenBank/DDBJ databases">
        <title>In-depth cultivation of the pig gut microbiome towards novel bacterial diversity and tailored functional studies.</title>
        <authorList>
            <person name="Wylensek D."/>
            <person name="Hitch T.C.A."/>
            <person name="Clavel T."/>
        </authorList>
    </citation>
    <scope>NUCLEOTIDE SEQUENCE [LARGE SCALE GENOMIC DNA]</scope>
    <source>
        <strain evidence="5 6">68-1-5</strain>
    </source>
</reference>
<dbReference type="RefSeq" id="WP_154477572.1">
    <property type="nucleotide sequence ID" value="NZ_VULY01000018.1"/>
</dbReference>